<sequence length="98" mass="11152">MNKYSNAKSCNGYPLKITLAEAPEASKVIPQELQPEFIKKMLQRLDYDAFYTSAASVSSSSSEAELQLGFDLPRRYDDSDLENERFIQTIHDAMLNVR</sequence>
<gene>
    <name evidence="1" type="ORF">BdWA1_001615</name>
</gene>
<dbReference type="Gene3D" id="2.20.25.10">
    <property type="match status" value="1"/>
</dbReference>
<organism evidence="1 2">
    <name type="scientific">Babesia duncani</name>
    <dbReference type="NCBI Taxonomy" id="323732"/>
    <lineage>
        <taxon>Eukaryota</taxon>
        <taxon>Sar</taxon>
        <taxon>Alveolata</taxon>
        <taxon>Apicomplexa</taxon>
        <taxon>Aconoidasida</taxon>
        <taxon>Piroplasmida</taxon>
        <taxon>Babesiidae</taxon>
        <taxon>Babesia</taxon>
    </lineage>
</organism>
<dbReference type="RefSeq" id="XP_067803214.1">
    <property type="nucleotide sequence ID" value="XM_067946650.1"/>
</dbReference>
<dbReference type="AlphaFoldDB" id="A0AAD9PK84"/>
<proteinExistence type="predicted"/>
<dbReference type="KEGG" id="bdw:94335913"/>
<name>A0AAD9PK84_9APIC</name>
<keyword evidence="2" id="KW-1185">Reference proteome</keyword>
<reference evidence="1" key="1">
    <citation type="journal article" date="2023" name="Nat. Microbiol.">
        <title>Babesia duncani multi-omics identifies virulence factors and drug targets.</title>
        <authorList>
            <person name="Singh P."/>
            <person name="Lonardi S."/>
            <person name="Liang Q."/>
            <person name="Vydyam P."/>
            <person name="Khabirova E."/>
            <person name="Fang T."/>
            <person name="Gihaz S."/>
            <person name="Thekkiniath J."/>
            <person name="Munshi M."/>
            <person name="Abel S."/>
            <person name="Ciampossin L."/>
            <person name="Batugedara G."/>
            <person name="Gupta M."/>
            <person name="Lu X.M."/>
            <person name="Lenz T."/>
            <person name="Chakravarty S."/>
            <person name="Cornillot E."/>
            <person name="Hu Y."/>
            <person name="Ma W."/>
            <person name="Gonzalez L.M."/>
            <person name="Sanchez S."/>
            <person name="Estrada K."/>
            <person name="Sanchez-Flores A."/>
            <person name="Montero E."/>
            <person name="Harb O.S."/>
            <person name="Le Roch K.G."/>
            <person name="Mamoun C.B."/>
        </authorList>
    </citation>
    <scope>NUCLEOTIDE SEQUENCE</scope>
    <source>
        <strain evidence="1">WA1</strain>
    </source>
</reference>
<protein>
    <submittedName>
        <fullName evidence="1">Uncharacterized protein</fullName>
    </submittedName>
</protein>
<accession>A0AAD9PK84</accession>
<dbReference type="Proteomes" id="UP001214638">
    <property type="component" value="Unassembled WGS sequence"/>
</dbReference>
<dbReference type="GeneID" id="94335913"/>
<evidence type="ECO:0000313" key="2">
    <source>
        <dbReference type="Proteomes" id="UP001214638"/>
    </source>
</evidence>
<dbReference type="EMBL" id="JALLKP010000002">
    <property type="protein sequence ID" value="KAK2196372.1"/>
    <property type="molecule type" value="Genomic_DNA"/>
</dbReference>
<evidence type="ECO:0000313" key="1">
    <source>
        <dbReference type="EMBL" id="KAK2196372.1"/>
    </source>
</evidence>
<comment type="caution">
    <text evidence="1">The sequence shown here is derived from an EMBL/GenBank/DDBJ whole genome shotgun (WGS) entry which is preliminary data.</text>
</comment>